<evidence type="ECO:0000313" key="1">
    <source>
        <dbReference type="EMBL" id="KAF9522831.1"/>
    </source>
</evidence>
<accession>A0A9P6E5B9</accession>
<comment type="caution">
    <text evidence="1">The sequence shown here is derived from an EMBL/GenBank/DDBJ whole genome shotgun (WGS) entry which is preliminary data.</text>
</comment>
<keyword evidence="2" id="KW-1185">Reference proteome</keyword>
<dbReference type="EMBL" id="MU157932">
    <property type="protein sequence ID" value="KAF9522831.1"/>
    <property type="molecule type" value="Genomic_DNA"/>
</dbReference>
<dbReference type="AlphaFoldDB" id="A0A9P6E5B9"/>
<sequence>MRLALNVDAEVEDRIAWTRRAGYTDTAGNTDAKWSRRLIQPRLWVGSGLEHVLDFLDPNFVNTLKYSRPSKSKGPPKKQDCKCYGLTLSWRRRRDRSVFSIYWYHAIYESRAPDADADVTFVCLIYYTLIEIPFGILDSGIGLKFGKYNSERVLWTLYPPFDRVALCSTPSILLQGQEISSELWRVKYTWRSAALIPVPTQTYLWIWKIRQIRRRSS</sequence>
<organism evidence="1 2">
    <name type="scientific">Crepidotus variabilis</name>
    <dbReference type="NCBI Taxonomy" id="179855"/>
    <lineage>
        <taxon>Eukaryota</taxon>
        <taxon>Fungi</taxon>
        <taxon>Dikarya</taxon>
        <taxon>Basidiomycota</taxon>
        <taxon>Agaricomycotina</taxon>
        <taxon>Agaricomycetes</taxon>
        <taxon>Agaricomycetidae</taxon>
        <taxon>Agaricales</taxon>
        <taxon>Agaricineae</taxon>
        <taxon>Crepidotaceae</taxon>
        <taxon>Crepidotus</taxon>
    </lineage>
</organism>
<proteinExistence type="predicted"/>
<evidence type="ECO:0000313" key="2">
    <source>
        <dbReference type="Proteomes" id="UP000807306"/>
    </source>
</evidence>
<dbReference type="Proteomes" id="UP000807306">
    <property type="component" value="Unassembled WGS sequence"/>
</dbReference>
<reference evidence="1" key="1">
    <citation type="submission" date="2020-11" db="EMBL/GenBank/DDBJ databases">
        <authorList>
            <consortium name="DOE Joint Genome Institute"/>
            <person name="Ahrendt S."/>
            <person name="Riley R."/>
            <person name="Andreopoulos W."/>
            <person name="Labutti K."/>
            <person name="Pangilinan J."/>
            <person name="Ruiz-Duenas F.J."/>
            <person name="Barrasa J.M."/>
            <person name="Sanchez-Garcia M."/>
            <person name="Camarero S."/>
            <person name="Miyauchi S."/>
            <person name="Serrano A."/>
            <person name="Linde D."/>
            <person name="Babiker R."/>
            <person name="Drula E."/>
            <person name="Ayuso-Fernandez I."/>
            <person name="Pacheco R."/>
            <person name="Padilla G."/>
            <person name="Ferreira P."/>
            <person name="Barriuso J."/>
            <person name="Kellner H."/>
            <person name="Castanera R."/>
            <person name="Alfaro M."/>
            <person name="Ramirez L."/>
            <person name="Pisabarro A.G."/>
            <person name="Kuo A."/>
            <person name="Tritt A."/>
            <person name="Lipzen A."/>
            <person name="He G."/>
            <person name="Yan M."/>
            <person name="Ng V."/>
            <person name="Cullen D."/>
            <person name="Martin F."/>
            <person name="Rosso M.-N."/>
            <person name="Henrissat B."/>
            <person name="Hibbett D."/>
            <person name="Martinez A.T."/>
            <person name="Grigoriev I.V."/>
        </authorList>
    </citation>
    <scope>NUCLEOTIDE SEQUENCE</scope>
    <source>
        <strain evidence="1">CBS 506.95</strain>
    </source>
</reference>
<gene>
    <name evidence="1" type="ORF">CPB83DRAFT_840164</name>
</gene>
<name>A0A9P6E5B9_9AGAR</name>
<protein>
    <submittedName>
        <fullName evidence="1">Uncharacterized protein</fullName>
    </submittedName>
</protein>